<dbReference type="InterPro" id="IPR013826">
    <property type="entry name" value="Topo_IA_cen_sub3"/>
</dbReference>
<evidence type="ECO:0000256" key="6">
    <source>
        <dbReference type="ARBA" id="ARBA00022771"/>
    </source>
</evidence>
<feature type="region of interest" description="Disordered" evidence="14">
    <location>
        <begin position="1053"/>
        <end position="1076"/>
    </location>
</feature>
<dbReference type="PROSITE" id="PS50880">
    <property type="entry name" value="TOPRIM"/>
    <property type="match status" value="1"/>
</dbReference>
<keyword evidence="9" id="KW-0238">DNA-binding</keyword>
<feature type="region of interest" description="Disordered" evidence="14">
    <location>
        <begin position="506"/>
        <end position="599"/>
    </location>
</feature>
<comment type="catalytic activity">
    <reaction evidence="1">
        <text>ATP-independent breakage of single-stranded DNA, followed by passage and rejoining.</text>
        <dbReference type="EC" id="5.6.2.1"/>
    </reaction>
</comment>
<evidence type="ECO:0000256" key="12">
    <source>
        <dbReference type="PROSITE-ProRule" id="PRU01343"/>
    </source>
</evidence>
<dbReference type="GO" id="GO:0003677">
    <property type="term" value="F:DNA binding"/>
    <property type="evidence" value="ECO:0007669"/>
    <property type="project" value="UniProtKB-KW"/>
</dbReference>
<dbReference type="CDD" id="cd00186">
    <property type="entry name" value="TOP1Ac"/>
    <property type="match status" value="1"/>
</dbReference>
<feature type="compositionally biased region" description="Low complexity" evidence="14">
    <location>
        <begin position="2228"/>
        <end position="2240"/>
    </location>
</feature>
<dbReference type="FunFam" id="3.40.50.140:FF:000005">
    <property type="entry name" value="DNA topoisomerase"/>
    <property type="match status" value="1"/>
</dbReference>
<feature type="compositionally biased region" description="Low complexity" evidence="14">
    <location>
        <begin position="506"/>
        <end position="518"/>
    </location>
</feature>
<keyword evidence="7" id="KW-0862">Zinc</keyword>
<dbReference type="SUPFAM" id="SSF56712">
    <property type="entry name" value="Prokaryotic type I DNA topoisomerase"/>
    <property type="match status" value="1"/>
</dbReference>
<feature type="region of interest" description="Disordered" evidence="14">
    <location>
        <begin position="707"/>
        <end position="730"/>
    </location>
</feature>
<dbReference type="InterPro" id="IPR034261">
    <property type="entry name" value="CNOT4_RRM"/>
</dbReference>
<feature type="domain" description="RRM" evidence="15">
    <location>
        <begin position="310"/>
        <end position="399"/>
    </location>
</feature>
<dbReference type="InterPro" id="IPR000380">
    <property type="entry name" value="Topo_IA"/>
</dbReference>
<keyword evidence="13" id="KW-0175">Coiled coil</keyword>
<dbReference type="OrthoDB" id="430051at2759"/>
<dbReference type="Pfam" id="PF06839">
    <property type="entry name" value="Zn_ribbon_GRF"/>
    <property type="match status" value="2"/>
</dbReference>
<dbReference type="SMART" id="SM00493">
    <property type="entry name" value="TOPRIM"/>
    <property type="match status" value="1"/>
</dbReference>
<dbReference type="Gene3D" id="3.30.70.330">
    <property type="match status" value="1"/>
</dbReference>
<feature type="region of interest" description="Disordered" evidence="14">
    <location>
        <begin position="262"/>
        <end position="289"/>
    </location>
</feature>
<proteinExistence type="inferred from homology"/>
<dbReference type="InterPro" id="IPR003602">
    <property type="entry name" value="Topo_IA_DNA-bd_dom"/>
</dbReference>
<feature type="region of interest" description="Disordered" evidence="14">
    <location>
        <begin position="2378"/>
        <end position="2406"/>
    </location>
</feature>
<keyword evidence="6 12" id="KW-0863">Zinc-finger</keyword>
<feature type="compositionally biased region" description="Pro residues" evidence="14">
    <location>
        <begin position="1054"/>
        <end position="1065"/>
    </location>
</feature>
<dbReference type="InterPro" id="IPR003601">
    <property type="entry name" value="Topo_IA_2"/>
</dbReference>
<keyword evidence="11" id="KW-0694">RNA-binding</keyword>
<dbReference type="GO" id="GO:0006265">
    <property type="term" value="P:DNA topological change"/>
    <property type="evidence" value="ECO:0007669"/>
    <property type="project" value="InterPro"/>
</dbReference>
<feature type="compositionally biased region" description="Low complexity" evidence="14">
    <location>
        <begin position="185"/>
        <end position="199"/>
    </location>
</feature>
<feature type="domain" description="GRF-type" evidence="17">
    <location>
        <begin position="2415"/>
        <end position="2457"/>
    </location>
</feature>
<feature type="compositionally biased region" description="Polar residues" evidence="14">
    <location>
        <begin position="668"/>
        <end position="692"/>
    </location>
</feature>
<protein>
    <recommendedName>
        <fullName evidence="4">DNA topoisomerase</fullName>
        <ecNumber evidence="4">5.6.2.1</ecNumber>
    </recommendedName>
</protein>
<reference evidence="19 20" key="1">
    <citation type="journal article" date="2019" name="Fungal Biol. Biotechnol.">
        <title>Draft genome sequence of fastidious pathogen Ceratobasidium theobromae, which causes vascular-streak dieback in Theobroma cacao.</title>
        <authorList>
            <person name="Ali S.S."/>
            <person name="Asman A."/>
            <person name="Shao J."/>
            <person name="Firmansyah A.P."/>
            <person name="Susilo A.W."/>
            <person name="Rosmana A."/>
            <person name="McMahon P."/>
            <person name="Junaid M."/>
            <person name="Guest D."/>
            <person name="Kheng T.Y."/>
            <person name="Meinhardt L.W."/>
            <person name="Bailey B.A."/>
        </authorList>
    </citation>
    <scope>NUCLEOTIDE SEQUENCE [LARGE SCALE GENOMIC DNA]</scope>
    <source>
        <strain evidence="19 20">CT2</strain>
    </source>
</reference>
<evidence type="ECO:0000256" key="11">
    <source>
        <dbReference type="PROSITE-ProRule" id="PRU00176"/>
    </source>
</evidence>
<dbReference type="InterPro" id="IPR000504">
    <property type="entry name" value="RRM_dom"/>
</dbReference>
<dbReference type="InterPro" id="IPR013825">
    <property type="entry name" value="Topo_IA_cen_sub2"/>
</dbReference>
<dbReference type="Gene3D" id="1.10.290.10">
    <property type="entry name" value="Topoisomerase I, domain 4"/>
    <property type="match status" value="1"/>
</dbReference>
<feature type="compositionally biased region" description="Basic and acidic residues" evidence="14">
    <location>
        <begin position="536"/>
        <end position="547"/>
    </location>
</feature>
<feature type="region of interest" description="Disordered" evidence="14">
    <location>
        <begin position="2550"/>
        <end position="2575"/>
    </location>
</feature>
<dbReference type="InterPro" id="IPR010666">
    <property type="entry name" value="Znf_GRF"/>
</dbReference>
<evidence type="ECO:0000256" key="9">
    <source>
        <dbReference type="ARBA" id="ARBA00023125"/>
    </source>
</evidence>
<feature type="compositionally biased region" description="Low complexity" evidence="14">
    <location>
        <begin position="1234"/>
        <end position="1262"/>
    </location>
</feature>
<evidence type="ECO:0000256" key="4">
    <source>
        <dbReference type="ARBA" id="ARBA00012891"/>
    </source>
</evidence>
<dbReference type="SMART" id="SM00436">
    <property type="entry name" value="TOP1Bc"/>
    <property type="match status" value="1"/>
</dbReference>
<keyword evidence="5" id="KW-0479">Metal-binding</keyword>
<evidence type="ECO:0000256" key="13">
    <source>
        <dbReference type="SAM" id="Coils"/>
    </source>
</evidence>
<dbReference type="InterPro" id="IPR002836">
    <property type="entry name" value="PDCD5-like"/>
</dbReference>
<feature type="domain" description="Topo IA-type catalytic" evidence="18">
    <location>
        <begin position="1777"/>
        <end position="2206"/>
    </location>
</feature>
<dbReference type="GO" id="GO:0006281">
    <property type="term" value="P:DNA repair"/>
    <property type="evidence" value="ECO:0007669"/>
    <property type="project" value="TreeGrafter"/>
</dbReference>
<accession>A0A5N5QR95</accession>
<feature type="compositionally biased region" description="Gly residues" evidence="14">
    <location>
        <begin position="2241"/>
        <end position="2277"/>
    </location>
</feature>
<dbReference type="SUPFAM" id="SSF46950">
    <property type="entry name" value="Double-stranded DNA-binding domain"/>
    <property type="match status" value="1"/>
</dbReference>
<dbReference type="EC" id="5.6.2.1" evidence="4"/>
<dbReference type="Gene3D" id="3.40.50.140">
    <property type="match status" value="1"/>
</dbReference>
<dbReference type="InterPro" id="IPR013497">
    <property type="entry name" value="Topo_IA_cen"/>
</dbReference>
<dbReference type="Proteomes" id="UP000383932">
    <property type="component" value="Unassembled WGS sequence"/>
</dbReference>
<comment type="similarity">
    <text evidence="2">Belongs to the type IA topoisomerase family.</text>
</comment>
<name>A0A5N5QR95_9AGAM</name>
<dbReference type="InterPro" id="IPR006171">
    <property type="entry name" value="TOPRIM_dom"/>
</dbReference>
<dbReference type="SMART" id="SM00361">
    <property type="entry name" value="RRM_1"/>
    <property type="match status" value="1"/>
</dbReference>
<dbReference type="PANTHER" id="PTHR11390">
    <property type="entry name" value="PROKARYOTIC DNA TOPOISOMERASE"/>
    <property type="match status" value="1"/>
</dbReference>
<dbReference type="SMART" id="SM00437">
    <property type="entry name" value="TOP1Ac"/>
    <property type="match status" value="1"/>
</dbReference>
<feature type="region of interest" description="Disordered" evidence="14">
    <location>
        <begin position="839"/>
        <end position="874"/>
    </location>
</feature>
<evidence type="ECO:0000313" key="19">
    <source>
        <dbReference type="EMBL" id="KAB5594081.1"/>
    </source>
</evidence>
<comment type="similarity">
    <text evidence="3">Belongs to the PDCD5 family.</text>
</comment>
<keyword evidence="8" id="KW-0799">Topoisomerase</keyword>
<evidence type="ECO:0000256" key="10">
    <source>
        <dbReference type="ARBA" id="ARBA00023235"/>
    </source>
</evidence>
<feature type="compositionally biased region" description="Low complexity" evidence="14">
    <location>
        <begin position="635"/>
        <end position="644"/>
    </location>
</feature>
<dbReference type="Pfam" id="PF01131">
    <property type="entry name" value="Topoisom_bac"/>
    <property type="match status" value="1"/>
</dbReference>
<evidence type="ECO:0000313" key="20">
    <source>
        <dbReference type="Proteomes" id="UP000383932"/>
    </source>
</evidence>
<dbReference type="Gene3D" id="2.70.20.10">
    <property type="entry name" value="Topoisomerase I, domain 3"/>
    <property type="match status" value="1"/>
</dbReference>
<feature type="compositionally biased region" description="Polar residues" evidence="14">
    <location>
        <begin position="169"/>
        <end position="179"/>
    </location>
</feature>
<evidence type="ECO:0000259" key="17">
    <source>
        <dbReference type="PROSITE" id="PS51999"/>
    </source>
</evidence>
<feature type="compositionally biased region" description="Low complexity" evidence="14">
    <location>
        <begin position="1171"/>
        <end position="1185"/>
    </location>
</feature>
<dbReference type="InterPro" id="IPR035979">
    <property type="entry name" value="RBD_domain_sf"/>
</dbReference>
<evidence type="ECO:0000256" key="2">
    <source>
        <dbReference type="ARBA" id="ARBA00009446"/>
    </source>
</evidence>
<feature type="compositionally biased region" description="Basic residues" evidence="14">
    <location>
        <begin position="275"/>
        <end position="288"/>
    </location>
</feature>
<dbReference type="PROSITE" id="PS50102">
    <property type="entry name" value="RRM"/>
    <property type="match status" value="1"/>
</dbReference>
<dbReference type="PROSITE" id="PS52039">
    <property type="entry name" value="TOPO_IA_2"/>
    <property type="match status" value="1"/>
</dbReference>
<dbReference type="Pfam" id="PF01751">
    <property type="entry name" value="Toprim"/>
    <property type="match status" value="1"/>
</dbReference>
<evidence type="ECO:0000256" key="5">
    <source>
        <dbReference type="ARBA" id="ARBA00022723"/>
    </source>
</evidence>
<feature type="region of interest" description="Disordered" evidence="14">
    <location>
        <begin position="136"/>
        <end position="202"/>
    </location>
</feature>
<feature type="region of interest" description="Disordered" evidence="14">
    <location>
        <begin position="2599"/>
        <end position="2623"/>
    </location>
</feature>
<feature type="region of interest" description="Disordered" evidence="14">
    <location>
        <begin position="753"/>
        <end position="810"/>
    </location>
</feature>
<evidence type="ECO:0000256" key="1">
    <source>
        <dbReference type="ARBA" id="ARBA00000213"/>
    </source>
</evidence>
<dbReference type="GO" id="GO:0006310">
    <property type="term" value="P:DNA recombination"/>
    <property type="evidence" value="ECO:0007669"/>
    <property type="project" value="TreeGrafter"/>
</dbReference>
<feature type="compositionally biased region" description="Polar residues" evidence="14">
    <location>
        <begin position="1220"/>
        <end position="1233"/>
    </location>
</feature>
<feature type="region of interest" description="Disordered" evidence="14">
    <location>
        <begin position="12"/>
        <end position="53"/>
    </location>
</feature>
<keyword evidence="10 19" id="KW-0413">Isomerase</keyword>
<feature type="compositionally biased region" description="Basic and acidic residues" evidence="14">
    <location>
        <begin position="148"/>
        <end position="165"/>
    </location>
</feature>
<feature type="compositionally biased region" description="Low complexity" evidence="14">
    <location>
        <begin position="551"/>
        <end position="564"/>
    </location>
</feature>
<dbReference type="CDD" id="cd03362">
    <property type="entry name" value="TOPRIM_TopoIA_TopoIII"/>
    <property type="match status" value="1"/>
</dbReference>
<dbReference type="GO" id="GO:0008270">
    <property type="term" value="F:zinc ion binding"/>
    <property type="evidence" value="ECO:0007669"/>
    <property type="project" value="UniProtKB-KW"/>
</dbReference>
<dbReference type="InterPro" id="IPR012677">
    <property type="entry name" value="Nucleotide-bd_a/b_plait_sf"/>
</dbReference>
<evidence type="ECO:0000259" key="15">
    <source>
        <dbReference type="PROSITE" id="PS50102"/>
    </source>
</evidence>
<dbReference type="InterPro" id="IPR034144">
    <property type="entry name" value="TOPRIM_TopoIII"/>
</dbReference>
<gene>
    <name evidence="19" type="ORF">CTheo_2418</name>
</gene>
<dbReference type="GO" id="GO:0005634">
    <property type="term" value="C:nucleus"/>
    <property type="evidence" value="ECO:0007669"/>
    <property type="project" value="TreeGrafter"/>
</dbReference>
<dbReference type="Pfam" id="PF01984">
    <property type="entry name" value="dsDNA_bind"/>
    <property type="match status" value="1"/>
</dbReference>
<dbReference type="CDD" id="cd12438">
    <property type="entry name" value="RRM_CNOT4"/>
    <property type="match status" value="1"/>
</dbReference>
<dbReference type="PROSITE" id="PS51999">
    <property type="entry name" value="ZF_GRF"/>
    <property type="match status" value="2"/>
</dbReference>
<feature type="compositionally biased region" description="Basic and acidic residues" evidence="14">
    <location>
        <begin position="2607"/>
        <end position="2623"/>
    </location>
</feature>
<evidence type="ECO:0000256" key="3">
    <source>
        <dbReference type="ARBA" id="ARBA00010490"/>
    </source>
</evidence>
<feature type="coiled-coil region" evidence="13">
    <location>
        <begin position="1568"/>
        <end position="1595"/>
    </location>
</feature>
<dbReference type="PRINTS" id="PR00417">
    <property type="entry name" value="PRTPISMRASEI"/>
</dbReference>
<evidence type="ECO:0000259" key="16">
    <source>
        <dbReference type="PROSITE" id="PS50880"/>
    </source>
</evidence>
<feature type="region of interest" description="Disordered" evidence="14">
    <location>
        <begin position="616"/>
        <end position="692"/>
    </location>
</feature>
<feature type="region of interest" description="Disordered" evidence="14">
    <location>
        <begin position="2228"/>
        <end position="2332"/>
    </location>
</feature>
<evidence type="ECO:0000259" key="18">
    <source>
        <dbReference type="PROSITE" id="PS52039"/>
    </source>
</evidence>
<feature type="domain" description="GRF-type" evidence="17">
    <location>
        <begin position="2336"/>
        <end position="2376"/>
    </location>
</feature>
<sequence>MEDAELAAIRATRLSQLQQQSGGPSGGLPAGVFPTGKSGEGEDDEARQSEDQMKRDLLATVLDSNARERLARISLVRPALSGQIEQILLRMAQTGQLRGRVTEQQLIGLLEQAEESQAKNVPKKVVYQRRKELDDDDFDLSSSSGWRGRPEAQGRRTDHLRDPGHRSMPLTSFTMSSRLPRSPHVPHSVAHAHSTASSHSKSHVLAGVQDAYWSDDDDSAHSASRRWTSLTCTSNRALAAIRYAISAGIISKKISMDVVPPAAESIPNSQPNSSRQKRLNAQKRKREKERKELEALNRRHLANVRIVQRNLVYVTGLGSRFAKEELLPSLRSSEYFGQYGKVSKILLVKRAATLNRAADVGVYITYHRREDAARAIAAVDGSPSPGGGGEVMRASYGTTKYCMNFLRGVQCTNNSCLDLHEWGDERDCFTKEDLATLKHAMKDSETPQTQGVSRRRAEDEGASAPPMGAALPRGASWGQNRGALPPAPATLPASASSAFPAITATFSSAAQSSRQQRSTKGRSAATERPATPSRSRRSERNRERGGKSTEAASISVSAVPASLVTSRPSTPALSNPPSRPSTASKSPRDAFKSPTLAAAQATPLAVTSISSIATPGVEASSPEAKGENGPVSVQSPPKTAATTSPVPPPPPGLSLPPPPPGLAAVPQHTPNQTAISTRPSGSGSGSVPNQPQYQISGAAKALLDDVRARRESAPPASTQQSPFPDFDRTLSNLTGGGFSFSFNMGSNAYGRSDNPAGPYSGTNNQEDITASLPGRGVSGFFDPFRKNEANPSLPPPPGLSGSRSTSTYEQSPIPMHAELKTAYTGAFNPFADGIGSLNRTSSYDSERDAAERTSSRFGFARRQDSTGQASSGYGAAMTASPVRLHEQLPSEAPMPPASLASSSQWRYSHNGAPEYGHQGMIQMNMSAGSLHQQLYAPPGLGQAHYPNGMDLNAAGLKDLLNIGGNLSSARLDARRSQTGTYIPPVIPLYDTFDARFGAQPFSDPAIMSVAPRDIFPTGRATHTPQLGPNMHGQVGPSLVGYQSPPGMNPAQVLSPPPGFPQPTGRPQPIRQSTQPTNPMVLGAGVAGSPLLATAPTIKSEPESPVLSASDFPALPAPSIGTQHKRETNQPFIQPRVVSSDAKTGALAAKKSSTVISKKSNLKSITKPTAKTNSTTDDVSTISVSNITSQPDADAESASKSMLGNADSPLQDEIADRTTKRTNPQMPSKLSVVTSDARVASVSSKSSTSERSSGNSAARSKSNPAPPTPSSASTKNMQSASIQKPMPAPAPAPEPIEQVPVLSRKQKKNKPAPPRPVVKVPKEESAKTESVTPSAPSSPVSTLLRFEDGSSPPTPLTAEPTMPPEPSLVGMLVDLASQYEIERLSFFDSQSYNTKLTTPLRYGPLVQALSTLSMSGTSAARTITPGTIDTAVTSFQQLLETLTQTISDMLRTLPRTTWDDTSSFDGVLKDMLKAEEFLEENTDELPNWRDDDVTVLTQALEKRARWMEIQLIKLEELHRDINTSAVRSVLDQNDRGWGPRPRDPKGESLARFEQLGYIEENGIKRVMNITELEVALAEAKEQEAVTEAELKEAMLAASIDYKLFVIIDSARDFVNAMKVLCVAEKPSIAKSVAQILSGGQFTTRNTQSPYHKNYDFYYAKTGDNYTMTAVSGHLTEKDFGGALRSWTAVDPFQLFDAPIETRVSKDGERIERNLLSEARGAQMLMIWTDCDREGEHIGSEIETVCLRANPRIRVKRARFSAIIPAQIHRAAQNPVDLDRAQSDAVEARILLDLRYGAAFTRFQTLTLRPRFPQLEEGLVSYGPCQFPTLGFVVSRYEQVQAFVSEPFWYIYLSVGNPDGEDGEEVSFSWRRHHIFEFEVALALYEGAMENPTARVTKVTKKPTKKWRVPLPLTTVELQKAASRLLHMTPKKALDIAEKLYQDGFLSYPRTETDQFDPAFDFESLIAKQTVDPEWGTFATGLQNGGFQRPRDGKKNDKAHPPIHPTAHAGNLQPDAKRVYEYVTRRFLASCSKDAEGFQTTVDIAVNEEEFYATGLVVLQRNYLEVYKYDKWTGKNLPDFEEGQEFMPSVCELRDGETTSPSLLTEADLVTLMDKNGIGTDATIAQHIQTIIDRQYVIARQESSTKYLVPSTLGIGLIDGYNRIGFDKSLSKPLLRRETERMMVQVCDRQTTKMEMMARSIEQYKEVFIRAKQQFHLVIDSVGQRINGQPAAANDGNGVAANGRGGRGGGGAGRGARGGRGGRGGAGQGNQRPPGGGQDSGDDGDGDGGGRGGGRVRRGITRGLSRAATSPAARRGRGKTTTQIDDVQQPPARQGVVCQCGEPAGERTVTKEGANKGRKFFACGKDRTCDFFEWFDGPSKPNENSGGFSGPMQKPRSTIPTKRKSIEFSPPDDGRRCNCMLTAVQRTVNKDGPNKGRTFWTCPNSEKARCGFFEWDDAGPNGAGSGGNTAPARGQFRNDTQGNCFKQSVTNQVIGATLALTRGLATHEDNLGMMMVGVLRQAIASSAIGPDIGAVIVRMGTLDFPRVPVAEAEAAEGEGQRNPEPQLGAGEGGADEDGQKAALGLQTMIDYTIIIGHSRYHSLSQQRSRSPDKPTQHPKSYLDTD</sequence>
<dbReference type="FunFam" id="1.10.290.10:FF:000001">
    <property type="entry name" value="DNA topoisomerase"/>
    <property type="match status" value="1"/>
</dbReference>
<dbReference type="InterPro" id="IPR003954">
    <property type="entry name" value="RRM_euk-type"/>
</dbReference>
<dbReference type="SUPFAM" id="SSF54928">
    <property type="entry name" value="RNA-binding domain, RBD"/>
    <property type="match status" value="1"/>
</dbReference>
<dbReference type="GO" id="GO:0003723">
    <property type="term" value="F:RNA binding"/>
    <property type="evidence" value="ECO:0007669"/>
    <property type="project" value="UniProtKB-UniRule"/>
</dbReference>
<feature type="region of interest" description="Disordered" evidence="14">
    <location>
        <begin position="1984"/>
        <end position="2009"/>
    </location>
</feature>
<comment type="caution">
    <text evidence="19">The sequence shown here is derived from an EMBL/GenBank/DDBJ whole genome shotgun (WGS) entry which is preliminary data.</text>
</comment>
<feature type="region of interest" description="Disordered" evidence="14">
    <location>
        <begin position="1165"/>
        <end position="1363"/>
    </location>
</feature>
<dbReference type="GO" id="GO:0003917">
    <property type="term" value="F:DNA topoisomerase type I (single strand cut, ATP-independent) activity"/>
    <property type="evidence" value="ECO:0007669"/>
    <property type="project" value="UniProtKB-EC"/>
</dbReference>
<keyword evidence="20" id="KW-1185">Reference proteome</keyword>
<dbReference type="PROSITE" id="PS00396">
    <property type="entry name" value="TOPO_IA_1"/>
    <property type="match status" value="1"/>
</dbReference>
<feature type="compositionally biased region" description="Polar residues" evidence="14">
    <location>
        <begin position="565"/>
        <end position="585"/>
    </location>
</feature>
<feature type="compositionally biased region" description="Pro residues" evidence="14">
    <location>
        <begin position="645"/>
        <end position="661"/>
    </location>
</feature>
<feature type="compositionally biased region" description="Low complexity" evidence="14">
    <location>
        <begin position="1329"/>
        <end position="1341"/>
    </location>
</feature>
<dbReference type="PANTHER" id="PTHR11390:SF21">
    <property type="entry name" value="DNA TOPOISOMERASE 3-ALPHA"/>
    <property type="match status" value="1"/>
</dbReference>
<evidence type="ECO:0000256" key="8">
    <source>
        <dbReference type="ARBA" id="ARBA00023029"/>
    </source>
</evidence>
<organism evidence="19 20">
    <name type="scientific">Ceratobasidium theobromae</name>
    <dbReference type="NCBI Taxonomy" id="1582974"/>
    <lineage>
        <taxon>Eukaryota</taxon>
        <taxon>Fungi</taxon>
        <taxon>Dikarya</taxon>
        <taxon>Basidiomycota</taxon>
        <taxon>Agaricomycotina</taxon>
        <taxon>Agaricomycetes</taxon>
        <taxon>Cantharellales</taxon>
        <taxon>Ceratobasidiaceae</taxon>
        <taxon>Ceratobasidium</taxon>
    </lineage>
</organism>
<evidence type="ECO:0000256" key="7">
    <source>
        <dbReference type="ARBA" id="ARBA00022833"/>
    </source>
</evidence>
<feature type="region of interest" description="Disordered" evidence="14">
    <location>
        <begin position="1115"/>
        <end position="1140"/>
    </location>
</feature>
<feature type="compositionally biased region" description="Basic and acidic residues" evidence="14">
    <location>
        <begin position="844"/>
        <end position="854"/>
    </location>
</feature>
<dbReference type="InterPro" id="IPR023405">
    <property type="entry name" value="Topo_IA_core_domain"/>
</dbReference>
<evidence type="ECO:0000256" key="14">
    <source>
        <dbReference type="SAM" id="MobiDB-lite"/>
    </source>
</evidence>
<dbReference type="EMBL" id="SSOP01000025">
    <property type="protein sequence ID" value="KAB5594081.1"/>
    <property type="molecule type" value="Genomic_DNA"/>
</dbReference>
<feature type="compositionally biased region" description="Basic and acidic residues" evidence="14">
    <location>
        <begin position="1987"/>
        <end position="1998"/>
    </location>
</feature>
<dbReference type="InterPro" id="IPR023406">
    <property type="entry name" value="Topo_IA_AS"/>
</dbReference>
<dbReference type="InterPro" id="IPR013824">
    <property type="entry name" value="Topo_IA_cen_sub1"/>
</dbReference>
<dbReference type="Gene3D" id="1.10.460.10">
    <property type="entry name" value="Topoisomerase I, domain 2"/>
    <property type="match status" value="1"/>
</dbReference>
<feature type="domain" description="Toprim" evidence="16">
    <location>
        <begin position="1617"/>
        <end position="1759"/>
    </location>
</feature>
<dbReference type="InterPro" id="IPR036883">
    <property type="entry name" value="PDCD5-like_sf"/>
</dbReference>
<dbReference type="Gene3D" id="1.10.8.140">
    <property type="entry name" value="PDCD5-like"/>
    <property type="match status" value="1"/>
</dbReference>
<feature type="region of interest" description="Disordered" evidence="14">
    <location>
        <begin position="439"/>
        <end position="493"/>
    </location>
</feature>
<dbReference type="GO" id="GO:0031422">
    <property type="term" value="C:RecQ family helicase-topoisomerase III complex"/>
    <property type="evidence" value="ECO:0007669"/>
    <property type="project" value="TreeGrafter"/>
</dbReference>